<proteinExistence type="predicted"/>
<protein>
    <submittedName>
        <fullName evidence="1">Uncharacterized protein</fullName>
    </submittedName>
</protein>
<name>A0AC60PBP1_IXOPE</name>
<dbReference type="Proteomes" id="UP000805193">
    <property type="component" value="Unassembled WGS sequence"/>
</dbReference>
<organism evidence="1 2">
    <name type="scientific">Ixodes persulcatus</name>
    <name type="common">Taiga tick</name>
    <dbReference type="NCBI Taxonomy" id="34615"/>
    <lineage>
        <taxon>Eukaryota</taxon>
        <taxon>Metazoa</taxon>
        <taxon>Ecdysozoa</taxon>
        <taxon>Arthropoda</taxon>
        <taxon>Chelicerata</taxon>
        <taxon>Arachnida</taxon>
        <taxon>Acari</taxon>
        <taxon>Parasitiformes</taxon>
        <taxon>Ixodida</taxon>
        <taxon>Ixodoidea</taxon>
        <taxon>Ixodidae</taxon>
        <taxon>Ixodinae</taxon>
        <taxon>Ixodes</taxon>
    </lineage>
</organism>
<evidence type="ECO:0000313" key="1">
    <source>
        <dbReference type="EMBL" id="KAG0416883.1"/>
    </source>
</evidence>
<evidence type="ECO:0000313" key="2">
    <source>
        <dbReference type="Proteomes" id="UP000805193"/>
    </source>
</evidence>
<reference evidence="1 2" key="1">
    <citation type="journal article" date="2020" name="Cell">
        <title>Large-Scale Comparative Analyses of Tick Genomes Elucidate Their Genetic Diversity and Vector Capacities.</title>
        <authorList>
            <consortium name="Tick Genome and Microbiome Consortium (TIGMIC)"/>
            <person name="Jia N."/>
            <person name="Wang J."/>
            <person name="Shi W."/>
            <person name="Du L."/>
            <person name="Sun Y."/>
            <person name="Zhan W."/>
            <person name="Jiang J.F."/>
            <person name="Wang Q."/>
            <person name="Zhang B."/>
            <person name="Ji P."/>
            <person name="Bell-Sakyi L."/>
            <person name="Cui X.M."/>
            <person name="Yuan T.T."/>
            <person name="Jiang B.G."/>
            <person name="Yang W.F."/>
            <person name="Lam T.T."/>
            <person name="Chang Q.C."/>
            <person name="Ding S.J."/>
            <person name="Wang X.J."/>
            <person name="Zhu J.G."/>
            <person name="Ruan X.D."/>
            <person name="Zhao L."/>
            <person name="Wei J.T."/>
            <person name="Ye R.Z."/>
            <person name="Que T.C."/>
            <person name="Du C.H."/>
            <person name="Zhou Y.H."/>
            <person name="Cheng J.X."/>
            <person name="Dai P.F."/>
            <person name="Guo W.B."/>
            <person name="Han X.H."/>
            <person name="Huang E.J."/>
            <person name="Li L.F."/>
            <person name="Wei W."/>
            <person name="Gao Y.C."/>
            <person name="Liu J.Z."/>
            <person name="Shao H.Z."/>
            <person name="Wang X."/>
            <person name="Wang C.C."/>
            <person name="Yang T.C."/>
            <person name="Huo Q.B."/>
            <person name="Li W."/>
            <person name="Chen H.Y."/>
            <person name="Chen S.E."/>
            <person name="Zhou L.G."/>
            <person name="Ni X.B."/>
            <person name="Tian J.H."/>
            <person name="Sheng Y."/>
            <person name="Liu T."/>
            <person name="Pan Y.S."/>
            <person name="Xia L.Y."/>
            <person name="Li J."/>
            <person name="Zhao F."/>
            <person name="Cao W.C."/>
        </authorList>
    </citation>
    <scope>NUCLEOTIDE SEQUENCE [LARGE SCALE GENOMIC DNA]</scope>
    <source>
        <strain evidence="1">Iper-2018</strain>
    </source>
</reference>
<sequence>MTHEHYHLIKGIDRGGLLYPAIATVNAVAHNDVVVEEISKRVKTVQAVKARGSDDDLIELSYISTKVIGKGAFGVVQQIAMVDTGDVYALKWVRQGPTNREIQIIRNLAHPNITKLFYFFGSSDKKTGSVHQNLIMEYVPDTMDRIILLYNRSKQTFPLFLIKLLMYQVLRGLAYIHKLGICHRDIKPQNLLCDPDLWLVKLCDFGSAKFLVKGEPSVARICSRYYRAPELVLGATDYTTTVDVWSTGCVFAEFFISRPVFPGENSLVQLFAIIRILGTPTDDQLLQMNPEWPVQDARCRLPEMKPVPWKEVLEGKGNS</sequence>
<gene>
    <name evidence="1" type="ORF">HPB47_006063</name>
</gene>
<accession>A0AC60PBP1</accession>
<dbReference type="EMBL" id="JABSTQ010010906">
    <property type="protein sequence ID" value="KAG0416883.1"/>
    <property type="molecule type" value="Genomic_DNA"/>
</dbReference>
<keyword evidence="2" id="KW-1185">Reference proteome</keyword>
<comment type="caution">
    <text evidence="1">The sequence shown here is derived from an EMBL/GenBank/DDBJ whole genome shotgun (WGS) entry which is preliminary data.</text>
</comment>